<proteinExistence type="inferred from homology"/>
<dbReference type="KEGG" id="sbf:JCM31447_10730"/>
<feature type="domain" description="Lipocalin/cytosolic fatty-acid binding" evidence="3">
    <location>
        <begin position="37"/>
        <end position="181"/>
    </location>
</feature>
<evidence type="ECO:0000256" key="2">
    <source>
        <dbReference type="PIRNR" id="PIRNR036893"/>
    </source>
</evidence>
<dbReference type="InterPro" id="IPR022271">
    <property type="entry name" value="Lipocalin_ApoD"/>
</dbReference>
<dbReference type="Gene3D" id="2.40.128.20">
    <property type="match status" value="1"/>
</dbReference>
<gene>
    <name evidence="4" type="ORF">JCM31447_10730</name>
</gene>
<dbReference type="InterPro" id="IPR047202">
    <property type="entry name" value="Lipocalin_Blc-like_dom"/>
</dbReference>
<dbReference type="GO" id="GO:0006950">
    <property type="term" value="P:response to stress"/>
    <property type="evidence" value="ECO:0007669"/>
    <property type="project" value="UniProtKB-ARBA"/>
</dbReference>
<dbReference type="PANTHER" id="PTHR10612">
    <property type="entry name" value="APOLIPOPROTEIN D"/>
    <property type="match status" value="1"/>
</dbReference>
<dbReference type="AlphaFoldDB" id="A0A4P2VUS5"/>
<evidence type="ECO:0000256" key="1">
    <source>
        <dbReference type="ARBA" id="ARBA00006889"/>
    </source>
</evidence>
<sequence length="184" mass="21395">MIKYLKFTLYPFITCFSPIIHSQEAVANDLIASEFKFDITRYLGTWHEQARLETTFQKNCDSSRAHYSLNNDGSIKVLNTCNRLDGSSNDIIGRAKIDSKDPSGRNLIVSFNFITDIINFFRGVNYSIYYIDKYYKYAIVGTPQKDMLWILTREKMIQSETLEKLINSAKDFGFDTSKIIYDKR</sequence>
<dbReference type="CDD" id="cd19438">
    <property type="entry name" value="lipocalin_Blc-like"/>
    <property type="match status" value="1"/>
</dbReference>
<dbReference type="EMBL" id="AP019368">
    <property type="protein sequence ID" value="BBH52632.1"/>
    <property type="molecule type" value="Genomic_DNA"/>
</dbReference>
<organism evidence="4 5">
    <name type="scientific">Fluviispira sanaruensis</name>
    <dbReference type="NCBI Taxonomy" id="2493639"/>
    <lineage>
        <taxon>Bacteria</taxon>
        <taxon>Pseudomonadati</taxon>
        <taxon>Bdellovibrionota</taxon>
        <taxon>Oligoflexia</taxon>
        <taxon>Silvanigrellales</taxon>
        <taxon>Silvanigrellaceae</taxon>
        <taxon>Fluviispira</taxon>
    </lineage>
</organism>
<keyword evidence="5" id="KW-1185">Reference proteome</keyword>
<evidence type="ECO:0000313" key="4">
    <source>
        <dbReference type="EMBL" id="BBH52632.1"/>
    </source>
</evidence>
<dbReference type="PANTHER" id="PTHR10612:SF34">
    <property type="entry name" value="APOLIPOPROTEIN D"/>
    <property type="match status" value="1"/>
</dbReference>
<dbReference type="PIRSF" id="PIRSF036893">
    <property type="entry name" value="Lipocalin_ApoD"/>
    <property type="match status" value="1"/>
</dbReference>
<protein>
    <recommendedName>
        <fullName evidence="3">Lipocalin/cytosolic fatty-acid binding domain-containing protein</fullName>
    </recommendedName>
</protein>
<dbReference type="InterPro" id="IPR012674">
    <property type="entry name" value="Calycin"/>
</dbReference>
<dbReference type="Proteomes" id="UP000291236">
    <property type="component" value="Chromosome"/>
</dbReference>
<dbReference type="RefSeq" id="WP_130607300.1">
    <property type="nucleotide sequence ID" value="NZ_AP019368.1"/>
</dbReference>
<dbReference type="SUPFAM" id="SSF50814">
    <property type="entry name" value="Lipocalins"/>
    <property type="match status" value="1"/>
</dbReference>
<dbReference type="InterPro" id="IPR002446">
    <property type="entry name" value="Lipocalin_bac"/>
</dbReference>
<accession>A0A4P2VUS5</accession>
<reference evidence="4 5" key="1">
    <citation type="submission" date="2018-12" db="EMBL/GenBank/DDBJ databases">
        <title>Rubrispira sanarue gen. nov., sp., nov., a member of the order Silvanigrellales, isolated from a brackish lake in Hamamatsu Japan.</title>
        <authorList>
            <person name="Maejima Y."/>
            <person name="Iino T."/>
            <person name="Muraguchi Y."/>
            <person name="Fukuda K."/>
            <person name="Nojiri H."/>
            <person name="Ohkuma M."/>
            <person name="Moriuchi R."/>
            <person name="Dohra H."/>
            <person name="Kimbara K."/>
            <person name="Shintani M."/>
        </authorList>
    </citation>
    <scope>NUCLEOTIDE SEQUENCE [LARGE SCALE GENOMIC DNA]</scope>
    <source>
        <strain evidence="4 5">RF1110005</strain>
    </source>
</reference>
<evidence type="ECO:0000259" key="3">
    <source>
        <dbReference type="Pfam" id="PF08212"/>
    </source>
</evidence>
<dbReference type="Pfam" id="PF08212">
    <property type="entry name" value="Lipocalin_2"/>
    <property type="match status" value="1"/>
</dbReference>
<comment type="similarity">
    <text evidence="1 2">Belongs to the calycin superfamily. Lipocalin family.</text>
</comment>
<name>A0A4P2VUS5_FLUSA</name>
<evidence type="ECO:0000313" key="5">
    <source>
        <dbReference type="Proteomes" id="UP000291236"/>
    </source>
</evidence>
<dbReference type="PRINTS" id="PR01171">
    <property type="entry name" value="BCTLIPOCALIN"/>
</dbReference>
<dbReference type="InterPro" id="IPR000566">
    <property type="entry name" value="Lipocln_cytosolic_FA-bd_dom"/>
</dbReference>
<dbReference type="OrthoDB" id="5292902at2"/>